<dbReference type="EMBL" id="ML994676">
    <property type="protein sequence ID" value="KAF2178388.1"/>
    <property type="molecule type" value="Genomic_DNA"/>
</dbReference>
<sequence>MIFLILYTLVAYGMNTLYSRRSTELLSSVGDNAFDKAESDQPPLLEIFRWKIFRGTTLISQLSGHRNLGEIRKMLEIRTNILASVVTRWSHITSHTTY</sequence>
<protein>
    <submittedName>
        <fullName evidence="1">Uncharacterized protein</fullName>
    </submittedName>
</protein>
<evidence type="ECO:0000313" key="2">
    <source>
        <dbReference type="Proteomes" id="UP000800200"/>
    </source>
</evidence>
<organism evidence="1 2">
    <name type="scientific">Zopfia rhizophila CBS 207.26</name>
    <dbReference type="NCBI Taxonomy" id="1314779"/>
    <lineage>
        <taxon>Eukaryota</taxon>
        <taxon>Fungi</taxon>
        <taxon>Dikarya</taxon>
        <taxon>Ascomycota</taxon>
        <taxon>Pezizomycotina</taxon>
        <taxon>Dothideomycetes</taxon>
        <taxon>Dothideomycetes incertae sedis</taxon>
        <taxon>Zopfiaceae</taxon>
        <taxon>Zopfia</taxon>
    </lineage>
</organism>
<evidence type="ECO:0000313" key="1">
    <source>
        <dbReference type="EMBL" id="KAF2178388.1"/>
    </source>
</evidence>
<reference evidence="1" key="1">
    <citation type="journal article" date="2020" name="Stud. Mycol.">
        <title>101 Dothideomycetes genomes: a test case for predicting lifestyles and emergence of pathogens.</title>
        <authorList>
            <person name="Haridas S."/>
            <person name="Albert R."/>
            <person name="Binder M."/>
            <person name="Bloem J."/>
            <person name="Labutti K."/>
            <person name="Salamov A."/>
            <person name="Andreopoulos B."/>
            <person name="Baker S."/>
            <person name="Barry K."/>
            <person name="Bills G."/>
            <person name="Bluhm B."/>
            <person name="Cannon C."/>
            <person name="Castanera R."/>
            <person name="Culley D."/>
            <person name="Daum C."/>
            <person name="Ezra D."/>
            <person name="Gonzalez J."/>
            <person name="Henrissat B."/>
            <person name="Kuo A."/>
            <person name="Liang C."/>
            <person name="Lipzen A."/>
            <person name="Lutzoni F."/>
            <person name="Magnuson J."/>
            <person name="Mondo S."/>
            <person name="Nolan M."/>
            <person name="Ohm R."/>
            <person name="Pangilinan J."/>
            <person name="Park H.-J."/>
            <person name="Ramirez L."/>
            <person name="Alfaro M."/>
            <person name="Sun H."/>
            <person name="Tritt A."/>
            <person name="Yoshinaga Y."/>
            <person name="Zwiers L.-H."/>
            <person name="Turgeon B."/>
            <person name="Goodwin S."/>
            <person name="Spatafora J."/>
            <person name="Crous P."/>
            <person name="Grigoriev I."/>
        </authorList>
    </citation>
    <scope>NUCLEOTIDE SEQUENCE</scope>
    <source>
        <strain evidence="1">CBS 207.26</strain>
    </source>
</reference>
<gene>
    <name evidence="1" type="ORF">K469DRAFT_337291</name>
</gene>
<proteinExistence type="predicted"/>
<accession>A0A6A6DIW5</accession>
<keyword evidence="2" id="KW-1185">Reference proteome</keyword>
<dbReference type="Proteomes" id="UP000800200">
    <property type="component" value="Unassembled WGS sequence"/>
</dbReference>
<name>A0A6A6DIW5_9PEZI</name>
<dbReference type="AlphaFoldDB" id="A0A6A6DIW5"/>